<keyword evidence="3" id="KW-1185">Reference proteome</keyword>
<gene>
    <name evidence="2" type="ORF">KAOT1_14922</name>
</gene>
<keyword evidence="1" id="KW-0812">Transmembrane</keyword>
<name>A9DLA4_9FLAO</name>
<keyword evidence="1" id="KW-1133">Transmembrane helix</keyword>
<evidence type="ECO:0008006" key="4">
    <source>
        <dbReference type="Google" id="ProtNLM"/>
    </source>
</evidence>
<evidence type="ECO:0000313" key="2">
    <source>
        <dbReference type="EMBL" id="EDP98520.1"/>
    </source>
</evidence>
<dbReference type="eggNOG" id="COG2373">
    <property type="taxonomic scope" value="Bacteria"/>
</dbReference>
<dbReference type="Proteomes" id="UP000002945">
    <property type="component" value="Unassembled WGS sequence"/>
</dbReference>
<evidence type="ECO:0000313" key="3">
    <source>
        <dbReference type="Proteomes" id="UP000002945"/>
    </source>
</evidence>
<accession>A9DLA4</accession>
<evidence type="ECO:0000256" key="1">
    <source>
        <dbReference type="SAM" id="Phobius"/>
    </source>
</evidence>
<comment type="caution">
    <text evidence="2">The sequence shown here is derived from an EMBL/GenBank/DDBJ whole genome shotgun (WGS) entry which is preliminary data.</text>
</comment>
<protein>
    <recommendedName>
        <fullName evidence="4">Cytochrome oxidase complex assembly protein 1</fullName>
    </recommendedName>
</protein>
<dbReference type="EMBL" id="ABIB01000001">
    <property type="protein sequence ID" value="EDP98520.1"/>
    <property type="molecule type" value="Genomic_DNA"/>
</dbReference>
<dbReference type="AlphaFoldDB" id="A9DLA4"/>
<dbReference type="STRING" id="391587.KAOT1_14922"/>
<dbReference type="RefSeq" id="WP_007095531.1">
    <property type="nucleotide sequence ID" value="NZ_DS544873.1"/>
</dbReference>
<dbReference type="HOGENOM" id="CLU_127630_0_0_10"/>
<keyword evidence="1" id="KW-0472">Membrane</keyword>
<dbReference type="OrthoDB" id="1178263at2"/>
<sequence>MSQHQTHSHHEPRKNWWQRNWKWFVPTGCLSLIAMVVLFVVFIFYSITSVMKQSTPYVDALEKATNNEYVIESLGEPIEQDGMLQGNISIQNNTGEANISIPLEGSKGSGTLYVVGRKYNGKWTYDKMTIYIDASNETIDLLE</sequence>
<dbReference type="InterPro" id="IPR014807">
    <property type="entry name" value="Coa1"/>
</dbReference>
<reference evidence="2 3" key="1">
    <citation type="journal article" date="2011" name="J. Bacteriol.">
        <title>Genome sequence of the algicidal bacterium Kordia algicida OT-1.</title>
        <authorList>
            <person name="Lee H.S."/>
            <person name="Kang S.G."/>
            <person name="Kwon K.K."/>
            <person name="Lee J.H."/>
            <person name="Kim S.J."/>
        </authorList>
    </citation>
    <scope>NUCLEOTIDE SEQUENCE [LARGE SCALE GENOMIC DNA]</scope>
    <source>
        <strain evidence="2 3">OT-1</strain>
    </source>
</reference>
<organism evidence="2 3">
    <name type="scientific">Kordia algicida OT-1</name>
    <dbReference type="NCBI Taxonomy" id="391587"/>
    <lineage>
        <taxon>Bacteria</taxon>
        <taxon>Pseudomonadati</taxon>
        <taxon>Bacteroidota</taxon>
        <taxon>Flavobacteriia</taxon>
        <taxon>Flavobacteriales</taxon>
        <taxon>Flavobacteriaceae</taxon>
        <taxon>Kordia</taxon>
    </lineage>
</organism>
<feature type="transmembrane region" description="Helical" evidence="1">
    <location>
        <begin position="23"/>
        <end position="45"/>
    </location>
</feature>
<proteinExistence type="predicted"/>
<dbReference type="Pfam" id="PF08695">
    <property type="entry name" value="Coa1"/>
    <property type="match status" value="1"/>
</dbReference>